<dbReference type="Proteomes" id="UP000799640">
    <property type="component" value="Unassembled WGS sequence"/>
</dbReference>
<protein>
    <submittedName>
        <fullName evidence="2">Uncharacterized protein</fullName>
    </submittedName>
</protein>
<gene>
    <name evidence="2" type="ORF">EJ06DRAFT_578829</name>
</gene>
<dbReference type="EMBL" id="ML996688">
    <property type="protein sequence ID" value="KAF2404122.1"/>
    <property type="molecule type" value="Genomic_DNA"/>
</dbReference>
<keyword evidence="3" id="KW-1185">Reference proteome</keyword>
<reference evidence="2" key="1">
    <citation type="journal article" date="2020" name="Stud. Mycol.">
        <title>101 Dothideomycetes genomes: a test case for predicting lifestyles and emergence of pathogens.</title>
        <authorList>
            <person name="Haridas S."/>
            <person name="Albert R."/>
            <person name="Binder M."/>
            <person name="Bloem J."/>
            <person name="Labutti K."/>
            <person name="Salamov A."/>
            <person name="Andreopoulos B."/>
            <person name="Baker S."/>
            <person name="Barry K."/>
            <person name="Bills G."/>
            <person name="Bluhm B."/>
            <person name="Cannon C."/>
            <person name="Castanera R."/>
            <person name="Culley D."/>
            <person name="Daum C."/>
            <person name="Ezra D."/>
            <person name="Gonzalez J."/>
            <person name="Henrissat B."/>
            <person name="Kuo A."/>
            <person name="Liang C."/>
            <person name="Lipzen A."/>
            <person name="Lutzoni F."/>
            <person name="Magnuson J."/>
            <person name="Mondo S."/>
            <person name="Nolan M."/>
            <person name="Ohm R."/>
            <person name="Pangilinan J."/>
            <person name="Park H.-J."/>
            <person name="Ramirez L."/>
            <person name="Alfaro M."/>
            <person name="Sun H."/>
            <person name="Tritt A."/>
            <person name="Yoshinaga Y."/>
            <person name="Zwiers L.-H."/>
            <person name="Turgeon B."/>
            <person name="Goodwin S."/>
            <person name="Spatafora J."/>
            <person name="Crous P."/>
            <person name="Grigoriev I."/>
        </authorList>
    </citation>
    <scope>NUCLEOTIDE SEQUENCE</scope>
    <source>
        <strain evidence="2">CBS 262.69</strain>
    </source>
</reference>
<evidence type="ECO:0000256" key="1">
    <source>
        <dbReference type="SAM" id="MobiDB-lite"/>
    </source>
</evidence>
<name>A0A6G1I782_9PEZI</name>
<dbReference type="AlphaFoldDB" id="A0A6G1I782"/>
<feature type="region of interest" description="Disordered" evidence="1">
    <location>
        <begin position="154"/>
        <end position="176"/>
    </location>
</feature>
<evidence type="ECO:0000313" key="2">
    <source>
        <dbReference type="EMBL" id="KAF2404122.1"/>
    </source>
</evidence>
<evidence type="ECO:0000313" key="3">
    <source>
        <dbReference type="Proteomes" id="UP000799640"/>
    </source>
</evidence>
<accession>A0A6G1I782</accession>
<feature type="region of interest" description="Disordered" evidence="1">
    <location>
        <begin position="128"/>
        <end position="147"/>
    </location>
</feature>
<proteinExistence type="predicted"/>
<feature type="region of interest" description="Disordered" evidence="1">
    <location>
        <begin position="78"/>
        <end position="104"/>
    </location>
</feature>
<sequence>MFVEATRVVTREIQMEAVMMLVDEELRTIGPVWYDPFRPTTSLPLVPKPHDKRVAGDTTLNAANAPGDHTASLADNKAEPALQSQSGPSMRTVDDHSLLGSSTSTDISDCARRALGMLPTRRYAAARRKVPSPLSPTGAVIDSDSDARPARTIAEPTRATPCPPPVLRSDVDPREDGTCDIQSEAGSLAAVGRTLASICKALDLACEGRGVGGIPGQPRVGPLGRSVAVGRANAAC</sequence>
<organism evidence="2 3">
    <name type="scientific">Trichodelitschia bisporula</name>
    <dbReference type="NCBI Taxonomy" id="703511"/>
    <lineage>
        <taxon>Eukaryota</taxon>
        <taxon>Fungi</taxon>
        <taxon>Dikarya</taxon>
        <taxon>Ascomycota</taxon>
        <taxon>Pezizomycotina</taxon>
        <taxon>Dothideomycetes</taxon>
        <taxon>Dothideomycetes incertae sedis</taxon>
        <taxon>Phaeotrichales</taxon>
        <taxon>Phaeotrichaceae</taxon>
        <taxon>Trichodelitschia</taxon>
    </lineage>
</organism>